<evidence type="ECO:0000313" key="1">
    <source>
        <dbReference type="EMBL" id="KDO47167.1"/>
    </source>
</evidence>
<dbReference type="EMBL" id="KK785187">
    <property type="protein sequence ID" value="KDO47167.1"/>
    <property type="molecule type" value="Genomic_DNA"/>
</dbReference>
<organism evidence="1 2">
    <name type="scientific">Citrus sinensis</name>
    <name type="common">Sweet orange</name>
    <name type="synonym">Citrus aurantium var. sinensis</name>
    <dbReference type="NCBI Taxonomy" id="2711"/>
    <lineage>
        <taxon>Eukaryota</taxon>
        <taxon>Viridiplantae</taxon>
        <taxon>Streptophyta</taxon>
        <taxon>Embryophyta</taxon>
        <taxon>Tracheophyta</taxon>
        <taxon>Spermatophyta</taxon>
        <taxon>Magnoliopsida</taxon>
        <taxon>eudicotyledons</taxon>
        <taxon>Gunneridae</taxon>
        <taxon>Pentapetalae</taxon>
        <taxon>rosids</taxon>
        <taxon>malvids</taxon>
        <taxon>Sapindales</taxon>
        <taxon>Rutaceae</taxon>
        <taxon>Aurantioideae</taxon>
        <taxon>Citrus</taxon>
    </lineage>
</organism>
<gene>
    <name evidence="1" type="ORF">CISIN_1g0088412mg</name>
</gene>
<protein>
    <submittedName>
        <fullName evidence="1">Uncharacterized protein</fullName>
    </submittedName>
</protein>
<evidence type="ECO:0000313" key="2">
    <source>
        <dbReference type="Proteomes" id="UP000027120"/>
    </source>
</evidence>
<dbReference type="EMBL" id="KK785187">
    <property type="protein sequence ID" value="KDO47168.1"/>
    <property type="molecule type" value="Genomic_DNA"/>
</dbReference>
<proteinExistence type="predicted"/>
<dbReference type="EMBL" id="KK785187">
    <property type="protein sequence ID" value="KDO47169.1"/>
    <property type="molecule type" value="Genomic_DNA"/>
</dbReference>
<keyword evidence="2" id="KW-1185">Reference proteome</keyword>
<dbReference type="Proteomes" id="UP000027120">
    <property type="component" value="Unassembled WGS sequence"/>
</dbReference>
<feature type="non-terminal residue" evidence="1">
    <location>
        <position position="1"/>
    </location>
</feature>
<accession>A0A067E7J1</accession>
<name>A0A067E7J1_CITSI</name>
<sequence length="13" mass="1187">GMTGPEVKAAAGV</sequence>
<reference evidence="1 2" key="1">
    <citation type="submission" date="2014-04" db="EMBL/GenBank/DDBJ databases">
        <authorList>
            <consortium name="International Citrus Genome Consortium"/>
            <person name="Gmitter F."/>
            <person name="Chen C."/>
            <person name="Farmerie W."/>
            <person name="Harkins T."/>
            <person name="Desany B."/>
            <person name="Mohiuddin M."/>
            <person name="Kodira C."/>
            <person name="Borodovsky M."/>
            <person name="Lomsadze A."/>
            <person name="Burns P."/>
            <person name="Jenkins J."/>
            <person name="Prochnik S."/>
            <person name="Shu S."/>
            <person name="Chapman J."/>
            <person name="Pitluck S."/>
            <person name="Schmutz J."/>
            <person name="Rokhsar D."/>
        </authorList>
    </citation>
    <scope>NUCLEOTIDE SEQUENCE</scope>
</reference>